<dbReference type="PRINTS" id="PR00080">
    <property type="entry name" value="SDRFAMILY"/>
</dbReference>
<reference evidence="4 5" key="1">
    <citation type="submission" date="2018-11" db="EMBL/GenBank/DDBJ databases">
        <authorList>
            <person name="Li F."/>
        </authorList>
    </citation>
    <scope>NUCLEOTIDE SEQUENCE [LARGE SCALE GENOMIC DNA]</scope>
    <source>
        <strain evidence="4 5">KIS18-7</strain>
    </source>
</reference>
<dbReference type="Pfam" id="PF00106">
    <property type="entry name" value="adh_short"/>
    <property type="match status" value="1"/>
</dbReference>
<keyword evidence="5" id="KW-1185">Reference proteome</keyword>
<dbReference type="PANTHER" id="PTHR24320:SF148">
    <property type="entry name" value="NAD(P)-BINDING ROSSMANN-FOLD SUPERFAMILY PROTEIN"/>
    <property type="match status" value="1"/>
</dbReference>
<evidence type="ECO:0000313" key="4">
    <source>
        <dbReference type="EMBL" id="RNL79998.1"/>
    </source>
</evidence>
<dbReference type="OrthoDB" id="9775296at2"/>
<sequence>MRIVVTGTGPGSIGLATAEALTAAGHEVGTSTRVNMDLTDRASVEAFAARVLDTGPIDVLINNAGVHLDLRNTWKQPQVVDGHEVHWRTNYLGTVQLTRALLPALLERAAETGEARVVHVVSKLHARGRNDAFFSDFGDTYSSWDAYGTSKLGLVHDAASLAERYGDVGLRAYSLHPGAVATGISARGMESSPVLKRLHALAAPLEKVFLKSPETGARTSVHCATAPDAVSGYYDQERLKEPARQAGDLEARAALWARTEEWLNGEAP</sequence>
<evidence type="ECO:0000256" key="2">
    <source>
        <dbReference type="ARBA" id="ARBA00023002"/>
    </source>
</evidence>
<organism evidence="4 5">
    <name type="scientific">Nocardioides marmorisolisilvae</name>
    <dbReference type="NCBI Taxonomy" id="1542737"/>
    <lineage>
        <taxon>Bacteria</taxon>
        <taxon>Bacillati</taxon>
        <taxon>Actinomycetota</taxon>
        <taxon>Actinomycetes</taxon>
        <taxon>Propionibacteriales</taxon>
        <taxon>Nocardioidaceae</taxon>
        <taxon>Nocardioides</taxon>
    </lineage>
</organism>
<dbReference type="Proteomes" id="UP000277094">
    <property type="component" value="Unassembled WGS sequence"/>
</dbReference>
<dbReference type="RefSeq" id="WP_123234501.1">
    <property type="nucleotide sequence ID" value="NZ_RJSG01000002.1"/>
</dbReference>
<dbReference type="Gene3D" id="3.40.50.720">
    <property type="entry name" value="NAD(P)-binding Rossmann-like Domain"/>
    <property type="match status" value="1"/>
</dbReference>
<dbReference type="InterPro" id="IPR002347">
    <property type="entry name" value="SDR_fam"/>
</dbReference>
<evidence type="ECO:0000256" key="3">
    <source>
        <dbReference type="RuleBase" id="RU000363"/>
    </source>
</evidence>
<dbReference type="SUPFAM" id="SSF51735">
    <property type="entry name" value="NAD(P)-binding Rossmann-fold domains"/>
    <property type="match status" value="1"/>
</dbReference>
<keyword evidence="2" id="KW-0560">Oxidoreductase</keyword>
<comment type="caution">
    <text evidence="4">The sequence shown here is derived from an EMBL/GenBank/DDBJ whole genome shotgun (WGS) entry which is preliminary data.</text>
</comment>
<gene>
    <name evidence="4" type="ORF">EFL95_13850</name>
</gene>
<accession>A0A3N0DWK3</accession>
<evidence type="ECO:0000313" key="5">
    <source>
        <dbReference type="Proteomes" id="UP000277094"/>
    </source>
</evidence>
<protein>
    <submittedName>
        <fullName evidence="4">SDR family NAD(P)-dependent oxidoreductase</fullName>
    </submittedName>
</protein>
<dbReference type="AlphaFoldDB" id="A0A3N0DWK3"/>
<dbReference type="GO" id="GO:0016491">
    <property type="term" value="F:oxidoreductase activity"/>
    <property type="evidence" value="ECO:0007669"/>
    <property type="project" value="UniProtKB-KW"/>
</dbReference>
<evidence type="ECO:0000256" key="1">
    <source>
        <dbReference type="ARBA" id="ARBA00006484"/>
    </source>
</evidence>
<dbReference type="InterPro" id="IPR036291">
    <property type="entry name" value="NAD(P)-bd_dom_sf"/>
</dbReference>
<comment type="similarity">
    <text evidence="1 3">Belongs to the short-chain dehydrogenases/reductases (SDR) family.</text>
</comment>
<dbReference type="EMBL" id="RJSG01000002">
    <property type="protein sequence ID" value="RNL79998.1"/>
    <property type="molecule type" value="Genomic_DNA"/>
</dbReference>
<dbReference type="PRINTS" id="PR00081">
    <property type="entry name" value="GDHRDH"/>
</dbReference>
<name>A0A3N0DWK3_9ACTN</name>
<dbReference type="PANTHER" id="PTHR24320">
    <property type="entry name" value="RETINOL DEHYDROGENASE"/>
    <property type="match status" value="1"/>
</dbReference>
<proteinExistence type="inferred from homology"/>